<gene>
    <name evidence="2" type="ORF">CVV64_06075</name>
</gene>
<dbReference type="EMBL" id="PGXC01000003">
    <property type="protein sequence ID" value="PKK91333.1"/>
    <property type="molecule type" value="Genomic_DNA"/>
</dbReference>
<dbReference type="NCBIfam" id="NF033484">
    <property type="entry name" value="Stp1_PP2C_phos"/>
    <property type="match status" value="1"/>
</dbReference>
<dbReference type="SMART" id="SM00332">
    <property type="entry name" value="PP2Cc"/>
    <property type="match status" value="1"/>
</dbReference>
<proteinExistence type="predicted"/>
<dbReference type="InterPro" id="IPR001932">
    <property type="entry name" value="PPM-type_phosphatase-like_dom"/>
</dbReference>
<dbReference type="Gene3D" id="3.60.40.10">
    <property type="entry name" value="PPM-type phosphatase domain"/>
    <property type="match status" value="1"/>
</dbReference>
<name>A0A2N1PSM1_9BACT</name>
<comment type="caution">
    <text evidence="2">The sequence shown here is derived from an EMBL/GenBank/DDBJ whole genome shotgun (WGS) entry which is preliminary data.</text>
</comment>
<dbReference type="SUPFAM" id="SSF81606">
    <property type="entry name" value="PP2C-like"/>
    <property type="match status" value="1"/>
</dbReference>
<dbReference type="PANTHER" id="PTHR13832">
    <property type="entry name" value="PROTEIN PHOSPHATASE 2C"/>
    <property type="match status" value="1"/>
</dbReference>
<organism evidence="2 3">
    <name type="scientific">Candidatus Wallbacteria bacterium HGW-Wallbacteria-1</name>
    <dbReference type="NCBI Taxonomy" id="2013854"/>
    <lineage>
        <taxon>Bacteria</taxon>
        <taxon>Candidatus Walliibacteriota</taxon>
    </lineage>
</organism>
<evidence type="ECO:0000313" key="2">
    <source>
        <dbReference type="EMBL" id="PKK91333.1"/>
    </source>
</evidence>
<sequence length="276" mass="30446">MNEKLPYRYDAASDIGCQRKNNEDNCGFHVSETHDVLMFVADGMGGHNSGEVASAIAAEFMSQAASRLAEMMKRDNFEEHAHDEEILTLLEDSVQQANDAIIERGSEDENCHNMGTTLTAMVIHNGKAYFGHVGDSRAYLVRKGRLRQLTNDHSFVAEQLRLGLISRQEAEDSPHKNVLTRALGVTDIVKVDLFREQLCDGDLLLLCSDGLTNPVTDEEILDIVLDSGDPSSCCGNLIARALENGAPDNVSVAVFNMLSLTLLQRLVRWIKIKVMG</sequence>
<dbReference type="Proteomes" id="UP000233256">
    <property type="component" value="Unassembled WGS sequence"/>
</dbReference>
<dbReference type="PANTHER" id="PTHR13832:SF827">
    <property type="entry name" value="PROTEIN PHOSPHATASE 1L"/>
    <property type="match status" value="1"/>
</dbReference>
<dbReference type="CDD" id="cd00143">
    <property type="entry name" value="PP2Cc"/>
    <property type="match status" value="1"/>
</dbReference>
<evidence type="ECO:0000313" key="3">
    <source>
        <dbReference type="Proteomes" id="UP000233256"/>
    </source>
</evidence>
<reference evidence="2 3" key="1">
    <citation type="journal article" date="2017" name="ISME J.">
        <title>Potential for microbial H2 and metal transformations associated with novel bacteria and archaea in deep terrestrial subsurface sediments.</title>
        <authorList>
            <person name="Hernsdorf A.W."/>
            <person name="Amano Y."/>
            <person name="Miyakawa K."/>
            <person name="Ise K."/>
            <person name="Suzuki Y."/>
            <person name="Anantharaman K."/>
            <person name="Probst A."/>
            <person name="Burstein D."/>
            <person name="Thomas B.C."/>
            <person name="Banfield J.F."/>
        </authorList>
    </citation>
    <scope>NUCLEOTIDE SEQUENCE [LARGE SCALE GENOMIC DNA]</scope>
    <source>
        <strain evidence="2">HGW-Wallbacteria-1</strain>
    </source>
</reference>
<protein>
    <submittedName>
        <fullName evidence="2">Serine/threonine protein phosphatase</fullName>
    </submittedName>
</protein>
<dbReference type="SMART" id="SM00331">
    <property type="entry name" value="PP2C_SIG"/>
    <property type="match status" value="1"/>
</dbReference>
<dbReference type="GO" id="GO:0004722">
    <property type="term" value="F:protein serine/threonine phosphatase activity"/>
    <property type="evidence" value="ECO:0007669"/>
    <property type="project" value="InterPro"/>
</dbReference>
<dbReference type="InterPro" id="IPR015655">
    <property type="entry name" value="PP2C"/>
</dbReference>
<dbReference type="AlphaFoldDB" id="A0A2N1PSM1"/>
<accession>A0A2N1PSM1</accession>
<dbReference type="PROSITE" id="PS51746">
    <property type="entry name" value="PPM_2"/>
    <property type="match status" value="1"/>
</dbReference>
<dbReference type="InterPro" id="IPR036457">
    <property type="entry name" value="PPM-type-like_dom_sf"/>
</dbReference>
<evidence type="ECO:0000259" key="1">
    <source>
        <dbReference type="PROSITE" id="PS51746"/>
    </source>
</evidence>
<feature type="domain" description="PPM-type phosphatase" evidence="1">
    <location>
        <begin position="8"/>
        <end position="257"/>
    </location>
</feature>
<dbReference type="Pfam" id="PF13672">
    <property type="entry name" value="PP2C_2"/>
    <property type="match status" value="1"/>
</dbReference>